<dbReference type="PANTHER" id="PTHR40074">
    <property type="entry name" value="O-ACETYLTRANSFERASE WECH"/>
    <property type="match status" value="1"/>
</dbReference>
<feature type="transmembrane region" description="Helical" evidence="7">
    <location>
        <begin position="32"/>
        <end position="52"/>
    </location>
</feature>
<comment type="similarity">
    <text evidence="2">Belongs to the acyltransferase 3 family.</text>
</comment>
<comment type="subcellular location">
    <subcellularLocation>
        <location evidence="1">Cell membrane</location>
        <topology evidence="1">Multi-pass membrane protein</topology>
    </subcellularLocation>
</comment>
<keyword evidence="4 7" id="KW-0812">Transmembrane</keyword>
<feature type="transmembrane region" description="Helical" evidence="7">
    <location>
        <begin position="275"/>
        <end position="293"/>
    </location>
</feature>
<dbReference type="Pfam" id="PF01757">
    <property type="entry name" value="Acyl_transf_3"/>
    <property type="match status" value="1"/>
</dbReference>
<feature type="domain" description="Acyltransferase 3" evidence="8">
    <location>
        <begin position="3"/>
        <end position="325"/>
    </location>
</feature>
<keyword evidence="6 7" id="KW-0472">Membrane</keyword>
<feature type="transmembrane region" description="Helical" evidence="7">
    <location>
        <begin position="73"/>
        <end position="90"/>
    </location>
</feature>
<evidence type="ECO:0000256" key="2">
    <source>
        <dbReference type="ARBA" id="ARBA00007400"/>
    </source>
</evidence>
<gene>
    <name evidence="9" type="ORF">IAA48_02585</name>
</gene>
<proteinExistence type="inferred from homology"/>
<feature type="transmembrane region" description="Helical" evidence="7">
    <location>
        <begin position="116"/>
        <end position="135"/>
    </location>
</feature>
<evidence type="ECO:0000256" key="3">
    <source>
        <dbReference type="ARBA" id="ARBA00022475"/>
    </source>
</evidence>
<reference evidence="9" key="2">
    <citation type="submission" date="2021-04" db="EMBL/GenBank/DDBJ databases">
        <authorList>
            <person name="Gilroy R."/>
        </authorList>
    </citation>
    <scope>NUCLEOTIDE SEQUENCE</scope>
    <source>
        <strain evidence="9">421</strain>
    </source>
</reference>
<evidence type="ECO:0000256" key="5">
    <source>
        <dbReference type="ARBA" id="ARBA00022989"/>
    </source>
</evidence>
<dbReference type="GO" id="GO:0009246">
    <property type="term" value="P:enterobacterial common antigen biosynthetic process"/>
    <property type="evidence" value="ECO:0007669"/>
    <property type="project" value="TreeGrafter"/>
</dbReference>
<feature type="transmembrane region" description="Helical" evidence="7">
    <location>
        <begin position="207"/>
        <end position="225"/>
    </location>
</feature>
<evidence type="ECO:0000256" key="7">
    <source>
        <dbReference type="SAM" id="Phobius"/>
    </source>
</evidence>
<feature type="transmembrane region" description="Helical" evidence="7">
    <location>
        <begin position="9"/>
        <end position="26"/>
    </location>
</feature>
<dbReference type="GO" id="GO:0005886">
    <property type="term" value="C:plasma membrane"/>
    <property type="evidence" value="ECO:0007669"/>
    <property type="project" value="UniProtKB-SubCell"/>
</dbReference>
<feature type="transmembrane region" description="Helical" evidence="7">
    <location>
        <begin position="179"/>
        <end position="200"/>
    </location>
</feature>
<organism evidence="9 10">
    <name type="scientific">Candidatus Eubacterium faecipullorum</name>
    <dbReference type="NCBI Taxonomy" id="2838571"/>
    <lineage>
        <taxon>Bacteria</taxon>
        <taxon>Bacillati</taxon>
        <taxon>Bacillota</taxon>
        <taxon>Clostridia</taxon>
        <taxon>Eubacteriales</taxon>
        <taxon>Eubacteriaceae</taxon>
        <taxon>Eubacterium</taxon>
    </lineage>
</organism>
<dbReference type="AlphaFoldDB" id="A0A9D1RET5"/>
<comment type="caution">
    <text evidence="9">The sequence shown here is derived from an EMBL/GenBank/DDBJ whole genome shotgun (WGS) entry which is preliminary data.</text>
</comment>
<name>A0A9D1RET5_9FIRM</name>
<feature type="transmembrane region" description="Helical" evidence="7">
    <location>
        <begin position="308"/>
        <end position="332"/>
    </location>
</feature>
<dbReference type="GO" id="GO:0016413">
    <property type="term" value="F:O-acetyltransferase activity"/>
    <property type="evidence" value="ECO:0007669"/>
    <property type="project" value="TreeGrafter"/>
</dbReference>
<evidence type="ECO:0000256" key="1">
    <source>
        <dbReference type="ARBA" id="ARBA00004651"/>
    </source>
</evidence>
<sequence length="348" mass="40296">MQIQAVRGICLLCVCFIHVMPIAGFYSEDSAVVLRTIVNFCTGIFFFISAYLTNITKVKENTKAYLKKRFVNLYTPFIFYSLLYTVYLALRNGLDLSSPVNIVESVIKVLIGSNSAQLYFVIILLCYTFVSPLLIKIIERRSKFLDFIMFAVSPVYLLFSFFDQFGINVCFIDNYLPNSIVTLLPFAFFICYYLGLYFNINGFPKHNFIYLIPLVLVLAEIVNLYEFNSMGFEFNYVAGQRKVTNIIFMTAIMISFDKILILLKKINTKVLERIADYSFGIYFLHLIIIRILFDVLRLTGLNYTGNIALYFIVVLIATVVTIMICWLAFFVLDKIIKNKFLRKILCIR</sequence>
<evidence type="ECO:0000256" key="4">
    <source>
        <dbReference type="ARBA" id="ARBA00022692"/>
    </source>
</evidence>
<keyword evidence="9" id="KW-0012">Acyltransferase</keyword>
<evidence type="ECO:0000259" key="8">
    <source>
        <dbReference type="Pfam" id="PF01757"/>
    </source>
</evidence>
<feature type="transmembrane region" description="Helical" evidence="7">
    <location>
        <begin position="245"/>
        <end position="263"/>
    </location>
</feature>
<dbReference type="EMBL" id="DXGE01000011">
    <property type="protein sequence ID" value="HIW85357.1"/>
    <property type="molecule type" value="Genomic_DNA"/>
</dbReference>
<protein>
    <submittedName>
        <fullName evidence="9">Acyltransferase</fullName>
    </submittedName>
</protein>
<evidence type="ECO:0000313" key="10">
    <source>
        <dbReference type="Proteomes" id="UP000824205"/>
    </source>
</evidence>
<keyword evidence="3" id="KW-1003">Cell membrane</keyword>
<keyword evidence="9" id="KW-0808">Transferase</keyword>
<dbReference type="Proteomes" id="UP000824205">
    <property type="component" value="Unassembled WGS sequence"/>
</dbReference>
<evidence type="ECO:0000313" key="9">
    <source>
        <dbReference type="EMBL" id="HIW85357.1"/>
    </source>
</evidence>
<keyword evidence="5 7" id="KW-1133">Transmembrane helix</keyword>
<dbReference type="PANTHER" id="PTHR40074:SF2">
    <property type="entry name" value="O-ACETYLTRANSFERASE WECH"/>
    <property type="match status" value="1"/>
</dbReference>
<evidence type="ECO:0000256" key="6">
    <source>
        <dbReference type="ARBA" id="ARBA00023136"/>
    </source>
</evidence>
<feature type="transmembrane region" description="Helical" evidence="7">
    <location>
        <begin position="147"/>
        <end position="167"/>
    </location>
</feature>
<accession>A0A9D1RET5</accession>
<reference evidence="9" key="1">
    <citation type="journal article" date="2021" name="PeerJ">
        <title>Extensive microbial diversity within the chicken gut microbiome revealed by metagenomics and culture.</title>
        <authorList>
            <person name="Gilroy R."/>
            <person name="Ravi A."/>
            <person name="Getino M."/>
            <person name="Pursley I."/>
            <person name="Horton D.L."/>
            <person name="Alikhan N.F."/>
            <person name="Baker D."/>
            <person name="Gharbi K."/>
            <person name="Hall N."/>
            <person name="Watson M."/>
            <person name="Adriaenssens E.M."/>
            <person name="Foster-Nyarko E."/>
            <person name="Jarju S."/>
            <person name="Secka A."/>
            <person name="Antonio M."/>
            <person name="Oren A."/>
            <person name="Chaudhuri R.R."/>
            <person name="La Ragione R."/>
            <person name="Hildebrand F."/>
            <person name="Pallen M.J."/>
        </authorList>
    </citation>
    <scope>NUCLEOTIDE SEQUENCE</scope>
    <source>
        <strain evidence="9">421</strain>
    </source>
</reference>
<dbReference type="InterPro" id="IPR002656">
    <property type="entry name" value="Acyl_transf_3_dom"/>
</dbReference>